<accession>A0A5C7IMF5</accession>
<evidence type="ECO:0000256" key="1">
    <source>
        <dbReference type="SAM" id="MobiDB-lite"/>
    </source>
</evidence>
<evidence type="ECO:0000313" key="2">
    <source>
        <dbReference type="EMBL" id="TXG70268.1"/>
    </source>
</evidence>
<comment type="caution">
    <text evidence="2">The sequence shown here is derived from an EMBL/GenBank/DDBJ whole genome shotgun (WGS) entry which is preliminary data.</text>
</comment>
<dbReference type="EMBL" id="VAHF01000002">
    <property type="protein sequence ID" value="TXG70268.1"/>
    <property type="molecule type" value="Genomic_DNA"/>
</dbReference>
<feature type="compositionally biased region" description="Low complexity" evidence="1">
    <location>
        <begin position="11"/>
        <end position="20"/>
    </location>
</feature>
<gene>
    <name evidence="2" type="ORF">EZV62_005203</name>
</gene>
<organism evidence="2 3">
    <name type="scientific">Acer yangbiense</name>
    <dbReference type="NCBI Taxonomy" id="1000413"/>
    <lineage>
        <taxon>Eukaryota</taxon>
        <taxon>Viridiplantae</taxon>
        <taxon>Streptophyta</taxon>
        <taxon>Embryophyta</taxon>
        <taxon>Tracheophyta</taxon>
        <taxon>Spermatophyta</taxon>
        <taxon>Magnoliopsida</taxon>
        <taxon>eudicotyledons</taxon>
        <taxon>Gunneridae</taxon>
        <taxon>Pentapetalae</taxon>
        <taxon>rosids</taxon>
        <taxon>malvids</taxon>
        <taxon>Sapindales</taxon>
        <taxon>Sapindaceae</taxon>
        <taxon>Hippocastanoideae</taxon>
        <taxon>Acereae</taxon>
        <taxon>Acer</taxon>
    </lineage>
</organism>
<reference evidence="3" key="1">
    <citation type="journal article" date="2019" name="Gigascience">
        <title>De novo genome assembly of the endangered Acer yangbiense, a plant species with extremely small populations endemic to Yunnan Province, China.</title>
        <authorList>
            <person name="Yang J."/>
            <person name="Wariss H.M."/>
            <person name="Tao L."/>
            <person name="Zhang R."/>
            <person name="Yun Q."/>
            <person name="Hollingsworth P."/>
            <person name="Dao Z."/>
            <person name="Luo G."/>
            <person name="Guo H."/>
            <person name="Ma Y."/>
            <person name="Sun W."/>
        </authorList>
    </citation>
    <scope>NUCLEOTIDE SEQUENCE [LARGE SCALE GENOMIC DNA]</scope>
    <source>
        <strain evidence="3">cv. Malutang</strain>
    </source>
</reference>
<dbReference type="PANTHER" id="PTHR31549:SF191">
    <property type="entry name" value="DUF247 DOMAIN PROTEIN"/>
    <property type="match status" value="1"/>
</dbReference>
<dbReference type="PANTHER" id="PTHR31549">
    <property type="entry name" value="PROTEIN, PUTATIVE (DUF247)-RELATED-RELATED"/>
    <property type="match status" value="1"/>
</dbReference>
<dbReference type="AlphaFoldDB" id="A0A5C7IMF5"/>
<feature type="region of interest" description="Disordered" evidence="1">
    <location>
        <begin position="1"/>
        <end position="25"/>
    </location>
</feature>
<dbReference type="InterPro" id="IPR004158">
    <property type="entry name" value="DUF247_pln"/>
</dbReference>
<evidence type="ECO:0000313" key="3">
    <source>
        <dbReference type="Proteomes" id="UP000323000"/>
    </source>
</evidence>
<dbReference type="Proteomes" id="UP000323000">
    <property type="component" value="Chromosome 2"/>
</dbReference>
<protein>
    <submittedName>
        <fullName evidence="2">Uncharacterized protein</fullName>
    </submittedName>
</protein>
<proteinExistence type="predicted"/>
<keyword evidence="3" id="KW-1185">Reference proteome</keyword>
<sequence>MSLEASGGGASVASSDRSGGNNVGDECRIGIDQINEESNEEEVMMFVSFDKASEVVVKTDPSADAKPKIQKVPLKLQYNDTKKYFEPNMFSFGLYSDYPDRSTLEMAKQIKVNLVAEFLKQNDVEKEYLYADIKRQIKFMRISIDLGADPDTQFRNLGIKTDYAEFLEQDLSPFEWYNNKREILKDHEDDHFHLLDLLRKKFIQPLHQKDHEKRDLSCNKFISIINWTVFHFNKLKCCNWNELDRDRVPVPFRNIRKLRDAGINLKHSKTSCVGDFSFNGGTLKLPRIIVKESTTRMFLNMLGYEMCPDF</sequence>
<dbReference type="Pfam" id="PF03140">
    <property type="entry name" value="DUF247"/>
    <property type="match status" value="1"/>
</dbReference>
<name>A0A5C7IMF5_9ROSI</name>
<feature type="compositionally biased region" description="Gly residues" evidence="1">
    <location>
        <begin position="1"/>
        <end position="10"/>
    </location>
</feature>